<dbReference type="SUPFAM" id="SSF52425">
    <property type="entry name" value="Cryptochrome/photolyase, N-terminal domain"/>
    <property type="match status" value="1"/>
</dbReference>
<dbReference type="InterPro" id="IPR005101">
    <property type="entry name" value="Cryptochr/Photolyase_FAD-bd"/>
</dbReference>
<feature type="domain" description="Photolyase/cryptochrome alpha/beta" evidence="7">
    <location>
        <begin position="8"/>
        <end position="137"/>
    </location>
</feature>
<comment type="cofactor">
    <cofactor evidence="4">
        <name>FAD</name>
        <dbReference type="ChEBI" id="CHEBI:57692"/>
    </cofactor>
    <text evidence="4">Binds 1 FAD per subunit.</text>
</comment>
<dbReference type="GO" id="GO:0032922">
    <property type="term" value="P:circadian regulation of gene expression"/>
    <property type="evidence" value="ECO:0007669"/>
    <property type="project" value="TreeGrafter"/>
</dbReference>
<evidence type="ECO:0000313" key="8">
    <source>
        <dbReference type="EMBL" id="EIE22254.1"/>
    </source>
</evidence>
<dbReference type="EMBL" id="AGSI01000010">
    <property type="protein sequence ID" value="EIE22254.1"/>
    <property type="molecule type" value="Genomic_DNA"/>
</dbReference>
<accession>I0YV35</accession>
<dbReference type="OrthoDB" id="435881at2759"/>
<comment type="caution">
    <text evidence="8">The sequence shown here is derived from an EMBL/GenBank/DDBJ whole genome shotgun (WGS) entry which is preliminary data.</text>
</comment>
<dbReference type="GO" id="GO:0003904">
    <property type="term" value="F:deoxyribodipyrimidine photo-lyase activity"/>
    <property type="evidence" value="ECO:0007669"/>
    <property type="project" value="TreeGrafter"/>
</dbReference>
<dbReference type="Pfam" id="PF00875">
    <property type="entry name" value="DNA_photolyase"/>
    <property type="match status" value="1"/>
</dbReference>
<feature type="binding site" evidence="4">
    <location>
        <begin position="251"/>
        <end position="255"/>
    </location>
    <ligand>
        <name>FAD</name>
        <dbReference type="ChEBI" id="CHEBI:57692"/>
    </ligand>
</feature>
<dbReference type="GO" id="GO:0043153">
    <property type="term" value="P:entrainment of circadian clock by photoperiod"/>
    <property type="evidence" value="ECO:0007669"/>
    <property type="project" value="TreeGrafter"/>
</dbReference>
<dbReference type="GO" id="GO:0005737">
    <property type="term" value="C:cytoplasm"/>
    <property type="evidence" value="ECO:0007669"/>
    <property type="project" value="TreeGrafter"/>
</dbReference>
<evidence type="ECO:0000256" key="4">
    <source>
        <dbReference type="PIRSR" id="PIRSR602081-1"/>
    </source>
</evidence>
<evidence type="ECO:0000256" key="3">
    <source>
        <dbReference type="ARBA" id="ARBA00022827"/>
    </source>
</evidence>
<dbReference type="KEGG" id="csl:COCSUDRAFT_16841"/>
<evidence type="ECO:0000256" key="2">
    <source>
        <dbReference type="ARBA" id="ARBA00022630"/>
    </source>
</evidence>
<sequence length="482" mass="54531">MCPAVAPQRSILWFRKGLRLHDNPSLLAAIKGATHLYPVFVLDPWFLKPDVVGVNRLNFLLESLTDLRSSLQARGSNLLVLRGNPQDVLPRVWKDWNITRLCFEADTEDYAEERDTKITAAAQEAGIEVISCVSHTLYDTSDVVAKNGGKAPLTYKGFEKAITALGPPPAPVEDPPAKLPPLAADSKGTDSETTSVPSLRELGYPDEASTDIKGGETEALARLAEQLSDKGWVAAFEKPKGDPTAFIKPATTVLSPHLKFGCLSPRLFYEALQRVYKEKKEHSKPPVSLLGQLLWREFYYVAAAHTPNYHRMEGNPICKQIPWDNNAEFYRAWEESRTGYPWIDAIMAQLRRTGWMHHLARHCVACFLTRGDLYVSWEKGRDTFDRLLIDGDPSLNSGNWMWLSASSFFYQYFRVYSPITYGKKYDPEGKYVKHFLPILKDYPPKYIWEPWKAPKEVQEQAGCIIGKDYPAPIVDHAEVSKR</sequence>
<dbReference type="AlphaFoldDB" id="I0YV35"/>
<dbReference type="SUPFAM" id="SSF48173">
    <property type="entry name" value="Cryptochrome/photolyase FAD-binding domain"/>
    <property type="match status" value="1"/>
</dbReference>
<dbReference type="Gene3D" id="1.10.579.10">
    <property type="entry name" value="DNA Cyclobutane Dipyrimidine Photolyase, subunit A, domain 3"/>
    <property type="match status" value="1"/>
</dbReference>
<evidence type="ECO:0000313" key="9">
    <source>
        <dbReference type="Proteomes" id="UP000007264"/>
    </source>
</evidence>
<keyword evidence="2 4" id="KW-0285">Flavoprotein</keyword>
<dbReference type="GeneID" id="17040240"/>
<evidence type="ECO:0000259" key="7">
    <source>
        <dbReference type="PROSITE" id="PS51645"/>
    </source>
</evidence>
<dbReference type="PANTHER" id="PTHR11455">
    <property type="entry name" value="CRYPTOCHROME"/>
    <property type="match status" value="1"/>
</dbReference>
<feature type="site" description="Electron transfer via tryptophanyl radical" evidence="5">
    <location>
        <position position="323"/>
    </location>
</feature>
<feature type="binding site" evidence="4">
    <location>
        <begin position="390"/>
        <end position="392"/>
    </location>
    <ligand>
        <name>FAD</name>
        <dbReference type="ChEBI" id="CHEBI:57692"/>
    </ligand>
</feature>
<protein>
    <submittedName>
        <fullName evidence="8">UVR3 AtUVR3-like 6-4 DNA photolyase protein</fullName>
    </submittedName>
</protein>
<dbReference type="InterPro" id="IPR006050">
    <property type="entry name" value="DNA_photolyase_N"/>
</dbReference>
<dbReference type="InterPro" id="IPR036155">
    <property type="entry name" value="Crypto/Photolyase_N_sf"/>
</dbReference>
<keyword evidence="9" id="KW-1185">Reference proteome</keyword>
<dbReference type="STRING" id="574566.I0YV35"/>
<keyword evidence="3 4" id="KW-0274">FAD</keyword>
<dbReference type="Proteomes" id="UP000007264">
    <property type="component" value="Unassembled WGS sequence"/>
</dbReference>
<dbReference type="PANTHER" id="PTHR11455:SF9">
    <property type="entry name" value="CRYPTOCHROME CIRCADIAN CLOCK 5 ISOFORM X1"/>
    <property type="match status" value="1"/>
</dbReference>
<dbReference type="InterPro" id="IPR014729">
    <property type="entry name" value="Rossmann-like_a/b/a_fold"/>
</dbReference>
<evidence type="ECO:0000256" key="6">
    <source>
        <dbReference type="SAM" id="MobiDB-lite"/>
    </source>
</evidence>
<proteinExistence type="inferred from homology"/>
<evidence type="ECO:0000256" key="1">
    <source>
        <dbReference type="ARBA" id="ARBA00005862"/>
    </source>
</evidence>
<evidence type="ECO:0000256" key="5">
    <source>
        <dbReference type="PIRSR" id="PIRSR602081-2"/>
    </source>
</evidence>
<dbReference type="Gene3D" id="1.25.40.80">
    <property type="match status" value="1"/>
</dbReference>
<name>I0YV35_COCSC</name>
<feature type="compositionally biased region" description="Pro residues" evidence="6">
    <location>
        <begin position="166"/>
        <end position="179"/>
    </location>
</feature>
<organism evidence="8 9">
    <name type="scientific">Coccomyxa subellipsoidea (strain C-169)</name>
    <name type="common">Green microalga</name>
    <dbReference type="NCBI Taxonomy" id="574566"/>
    <lineage>
        <taxon>Eukaryota</taxon>
        <taxon>Viridiplantae</taxon>
        <taxon>Chlorophyta</taxon>
        <taxon>core chlorophytes</taxon>
        <taxon>Trebouxiophyceae</taxon>
        <taxon>Trebouxiophyceae incertae sedis</taxon>
        <taxon>Coccomyxaceae</taxon>
        <taxon>Coccomyxa</taxon>
        <taxon>Coccomyxa subellipsoidea</taxon>
    </lineage>
</organism>
<dbReference type="Pfam" id="PF03441">
    <property type="entry name" value="FAD_binding_7"/>
    <property type="match status" value="1"/>
</dbReference>
<dbReference type="eggNOG" id="KOG0133">
    <property type="taxonomic scope" value="Eukaryota"/>
</dbReference>
<feature type="site" description="Electron transfer via tryptophanyl radical" evidence="5">
    <location>
        <position position="377"/>
    </location>
</feature>
<feature type="region of interest" description="Disordered" evidence="6">
    <location>
        <begin position="166"/>
        <end position="211"/>
    </location>
</feature>
<dbReference type="Gene3D" id="3.40.50.620">
    <property type="entry name" value="HUPs"/>
    <property type="match status" value="1"/>
</dbReference>
<dbReference type="RefSeq" id="XP_005646798.1">
    <property type="nucleotide sequence ID" value="XM_005646741.1"/>
</dbReference>
<gene>
    <name evidence="8" type="ORF">COCSUDRAFT_16841</name>
</gene>
<dbReference type="InterPro" id="IPR036134">
    <property type="entry name" value="Crypto/Photolyase_FAD-like_sf"/>
</dbReference>
<feature type="site" description="Electron transfer via tryptophanyl radical" evidence="5">
    <location>
        <position position="400"/>
    </location>
</feature>
<dbReference type="GO" id="GO:0071949">
    <property type="term" value="F:FAD binding"/>
    <property type="evidence" value="ECO:0007669"/>
    <property type="project" value="TreeGrafter"/>
</dbReference>
<feature type="binding site" evidence="4">
    <location>
        <begin position="292"/>
        <end position="299"/>
    </location>
    <ligand>
        <name>FAD</name>
        <dbReference type="ChEBI" id="CHEBI:57692"/>
    </ligand>
</feature>
<dbReference type="InterPro" id="IPR002081">
    <property type="entry name" value="Cryptochrome/DNA_photolyase_1"/>
</dbReference>
<dbReference type="GO" id="GO:0005634">
    <property type="term" value="C:nucleus"/>
    <property type="evidence" value="ECO:0007669"/>
    <property type="project" value="TreeGrafter"/>
</dbReference>
<dbReference type="GO" id="GO:0003677">
    <property type="term" value="F:DNA binding"/>
    <property type="evidence" value="ECO:0007669"/>
    <property type="project" value="TreeGrafter"/>
</dbReference>
<reference evidence="8 9" key="1">
    <citation type="journal article" date="2012" name="Genome Biol.">
        <title>The genome of the polar eukaryotic microalga coccomyxa subellipsoidea reveals traits of cold adaptation.</title>
        <authorList>
            <person name="Blanc G."/>
            <person name="Agarkova I."/>
            <person name="Grimwood J."/>
            <person name="Kuo A."/>
            <person name="Brueggeman A."/>
            <person name="Dunigan D."/>
            <person name="Gurnon J."/>
            <person name="Ladunga I."/>
            <person name="Lindquist E."/>
            <person name="Lucas S."/>
            <person name="Pangilinan J."/>
            <person name="Proschold T."/>
            <person name="Salamov A."/>
            <person name="Schmutz J."/>
            <person name="Weeks D."/>
            <person name="Yamada T."/>
            <person name="Claverie J.M."/>
            <person name="Grigoriev I."/>
            <person name="Van Etten J."/>
            <person name="Lomsadze A."/>
            <person name="Borodovsky M."/>
        </authorList>
    </citation>
    <scope>NUCLEOTIDE SEQUENCE [LARGE SCALE GENOMIC DNA]</scope>
    <source>
        <strain evidence="8 9">C-169</strain>
    </source>
</reference>
<dbReference type="PROSITE" id="PS51645">
    <property type="entry name" value="PHR_CRY_ALPHA_BETA"/>
    <property type="match status" value="1"/>
</dbReference>
<comment type="similarity">
    <text evidence="1">Belongs to the DNA photolyase class-1 family.</text>
</comment>